<comment type="subcellular location">
    <subcellularLocation>
        <location evidence="1 8">Cell membrane</location>
        <topology evidence="1 8">Multi-pass membrane protein</topology>
    </subcellularLocation>
</comment>
<evidence type="ECO:0000256" key="5">
    <source>
        <dbReference type="ARBA" id="ARBA00022692"/>
    </source>
</evidence>
<dbReference type="PANTHER" id="PTHR34702:SF1">
    <property type="entry name" value="NA(+)_H(+) ANTIPORTER SUBUNIT F"/>
    <property type="match status" value="1"/>
</dbReference>
<reference evidence="10 11" key="1">
    <citation type="submission" date="2017-09" db="EMBL/GenBank/DDBJ databases">
        <authorList>
            <person name="Ehlers B."/>
            <person name="Leendertz F.H."/>
        </authorList>
    </citation>
    <scope>NUCLEOTIDE SEQUENCE [LARGE SCALE GENOMIC DNA]</scope>
    <source>
        <strain evidence="10 11">USBA 140</strain>
    </source>
</reference>
<keyword evidence="8" id="KW-0406">Ion transport</keyword>
<dbReference type="PANTHER" id="PTHR34702">
    <property type="entry name" value="NA(+)/H(+) ANTIPORTER SUBUNIT F1"/>
    <property type="match status" value="1"/>
</dbReference>
<sequence>MITTLATAAGLSPVVTVAATLCALMLAAAFLLTLWRIARGPSLPDRVVGLDLVALLAVCVIGLLTLVHREASFLDAALALALVAFLGTIAFARYAEQRGRP</sequence>
<keyword evidence="6 9" id="KW-1133">Transmembrane helix</keyword>
<keyword evidence="8" id="KW-0050">Antiport</keyword>
<evidence type="ECO:0000313" key="10">
    <source>
        <dbReference type="EMBL" id="SOD89221.1"/>
    </source>
</evidence>
<dbReference type="InterPro" id="IPR007208">
    <property type="entry name" value="MrpF/PhaF-like"/>
</dbReference>
<dbReference type="Proteomes" id="UP000219621">
    <property type="component" value="Unassembled WGS sequence"/>
</dbReference>
<feature type="transmembrane region" description="Helical" evidence="9">
    <location>
        <begin position="14"/>
        <end position="35"/>
    </location>
</feature>
<dbReference type="EMBL" id="OCNJ01000001">
    <property type="protein sequence ID" value="SOD89221.1"/>
    <property type="molecule type" value="Genomic_DNA"/>
</dbReference>
<keyword evidence="7 8" id="KW-0472">Membrane</keyword>
<dbReference type="RefSeq" id="WP_176524966.1">
    <property type="nucleotide sequence ID" value="NZ_OCNJ01000001.1"/>
</dbReference>
<dbReference type="GO" id="GO:0005886">
    <property type="term" value="C:plasma membrane"/>
    <property type="evidence" value="ECO:0007669"/>
    <property type="project" value="UniProtKB-SubCell"/>
</dbReference>
<feature type="transmembrane region" description="Helical" evidence="9">
    <location>
        <begin position="73"/>
        <end position="95"/>
    </location>
</feature>
<accession>A0A286G103</accession>
<evidence type="ECO:0000256" key="7">
    <source>
        <dbReference type="ARBA" id="ARBA00023136"/>
    </source>
</evidence>
<evidence type="ECO:0000256" key="3">
    <source>
        <dbReference type="ARBA" id="ARBA00022448"/>
    </source>
</evidence>
<proteinExistence type="inferred from homology"/>
<keyword evidence="11" id="KW-1185">Reference proteome</keyword>
<dbReference type="PIRSF" id="PIRSF028784">
    <property type="entry name" value="MrpF"/>
    <property type="match status" value="1"/>
</dbReference>
<keyword evidence="4 8" id="KW-1003">Cell membrane</keyword>
<evidence type="ECO:0000256" key="2">
    <source>
        <dbReference type="ARBA" id="ARBA00009212"/>
    </source>
</evidence>
<evidence type="ECO:0000256" key="4">
    <source>
        <dbReference type="ARBA" id="ARBA00022475"/>
    </source>
</evidence>
<protein>
    <submittedName>
        <fullName evidence="10">Multisubunit sodium/proton antiporter, MrpF subunit</fullName>
    </submittedName>
</protein>
<organism evidence="10 11">
    <name type="scientific">Caenispirillum bisanense</name>
    <dbReference type="NCBI Taxonomy" id="414052"/>
    <lineage>
        <taxon>Bacteria</taxon>
        <taxon>Pseudomonadati</taxon>
        <taxon>Pseudomonadota</taxon>
        <taxon>Alphaproteobacteria</taxon>
        <taxon>Rhodospirillales</taxon>
        <taxon>Novispirillaceae</taxon>
        <taxon>Caenispirillum</taxon>
    </lineage>
</organism>
<comment type="similarity">
    <text evidence="2 8">Belongs to the CPA3 antiporters (TC 2.A.63) subunit F family.</text>
</comment>
<keyword evidence="5 9" id="KW-0812">Transmembrane</keyword>
<gene>
    <name evidence="10" type="ORF">SAMN05421508_101153</name>
</gene>
<evidence type="ECO:0000256" key="6">
    <source>
        <dbReference type="ARBA" id="ARBA00022989"/>
    </source>
</evidence>
<feature type="transmembrane region" description="Helical" evidence="9">
    <location>
        <begin position="47"/>
        <end position="67"/>
    </location>
</feature>
<dbReference type="GO" id="GO:0015385">
    <property type="term" value="F:sodium:proton antiporter activity"/>
    <property type="evidence" value="ECO:0007669"/>
    <property type="project" value="TreeGrafter"/>
</dbReference>
<evidence type="ECO:0000313" key="11">
    <source>
        <dbReference type="Proteomes" id="UP000219621"/>
    </source>
</evidence>
<evidence type="ECO:0000256" key="9">
    <source>
        <dbReference type="SAM" id="Phobius"/>
    </source>
</evidence>
<dbReference type="AlphaFoldDB" id="A0A286G103"/>
<keyword evidence="3 8" id="KW-0813">Transport</keyword>
<name>A0A286G103_9PROT</name>
<evidence type="ECO:0000256" key="1">
    <source>
        <dbReference type="ARBA" id="ARBA00004651"/>
    </source>
</evidence>
<evidence type="ECO:0000256" key="8">
    <source>
        <dbReference type="PIRNR" id="PIRNR028784"/>
    </source>
</evidence>
<dbReference type="Pfam" id="PF04066">
    <property type="entry name" value="MrpF_PhaF"/>
    <property type="match status" value="1"/>
</dbReference>